<evidence type="ECO:0000256" key="14">
    <source>
        <dbReference type="ARBA" id="ARBA00023004"/>
    </source>
</evidence>
<dbReference type="Gene3D" id="1.20.5.1930">
    <property type="match status" value="1"/>
</dbReference>
<dbReference type="InterPro" id="IPR050482">
    <property type="entry name" value="Sensor_HK_TwoCompSys"/>
</dbReference>
<evidence type="ECO:0000256" key="11">
    <source>
        <dbReference type="ARBA" id="ARBA00022741"/>
    </source>
</evidence>
<dbReference type="PROSITE" id="PS50113">
    <property type="entry name" value="PAC"/>
    <property type="match status" value="1"/>
</dbReference>
<evidence type="ECO:0000259" key="20">
    <source>
        <dbReference type="PROSITE" id="PS50109"/>
    </source>
</evidence>
<dbReference type="Proteomes" id="UP001241848">
    <property type="component" value="Unassembled WGS sequence"/>
</dbReference>
<evidence type="ECO:0000256" key="13">
    <source>
        <dbReference type="ARBA" id="ARBA00022840"/>
    </source>
</evidence>
<evidence type="ECO:0000256" key="1">
    <source>
        <dbReference type="ARBA" id="ARBA00000085"/>
    </source>
</evidence>
<evidence type="ECO:0000256" key="2">
    <source>
        <dbReference type="ARBA" id="ARBA00001966"/>
    </source>
</evidence>
<evidence type="ECO:0000256" key="16">
    <source>
        <dbReference type="ARBA" id="ARBA00023014"/>
    </source>
</evidence>
<dbReference type="SMART" id="SM00387">
    <property type="entry name" value="HATPase_c"/>
    <property type="match status" value="1"/>
</dbReference>
<evidence type="ECO:0000256" key="6">
    <source>
        <dbReference type="ARBA" id="ARBA00022485"/>
    </source>
</evidence>
<comment type="catalytic activity">
    <reaction evidence="1">
        <text>ATP + protein L-histidine = ADP + protein N-phospho-L-histidine.</text>
        <dbReference type="EC" id="2.7.13.3"/>
    </reaction>
</comment>
<evidence type="ECO:0000256" key="4">
    <source>
        <dbReference type="ARBA" id="ARBA00012438"/>
    </source>
</evidence>
<dbReference type="CDD" id="cd00130">
    <property type="entry name" value="PAS"/>
    <property type="match status" value="1"/>
</dbReference>
<comment type="subcellular location">
    <subcellularLocation>
        <location evidence="3">Cytoplasm</location>
    </subcellularLocation>
</comment>
<dbReference type="RefSeq" id="WP_305753691.1">
    <property type="nucleotide sequence ID" value="NZ_JAPCKK010000010.1"/>
</dbReference>
<feature type="domain" description="Histidine kinase" evidence="20">
    <location>
        <begin position="182"/>
        <end position="368"/>
    </location>
</feature>
<dbReference type="InterPro" id="IPR005467">
    <property type="entry name" value="His_kinase_dom"/>
</dbReference>
<dbReference type="CDD" id="cd16917">
    <property type="entry name" value="HATPase_UhpB-NarQ-NarX-like"/>
    <property type="match status" value="1"/>
</dbReference>
<keyword evidence="23" id="KW-0223">Dioxygenase</keyword>
<dbReference type="InterPro" id="IPR011712">
    <property type="entry name" value="Sig_transdc_His_kin_sub3_dim/P"/>
</dbReference>
<feature type="domain" description="PAC" evidence="22">
    <location>
        <begin position="115"/>
        <end position="167"/>
    </location>
</feature>
<keyword evidence="15" id="KW-0902">Two-component regulatory system</keyword>
<keyword evidence="11" id="KW-0547">Nucleotide-binding</keyword>
<keyword evidence="16" id="KW-0411">Iron-sulfur</keyword>
<evidence type="ECO:0000256" key="8">
    <source>
        <dbReference type="ARBA" id="ARBA00022553"/>
    </source>
</evidence>
<dbReference type="EC" id="2.7.13.3" evidence="4"/>
<keyword evidence="8" id="KW-0597">Phosphoprotein</keyword>
<gene>
    <name evidence="23" type="ORF">OIN60_04585</name>
</gene>
<evidence type="ECO:0000313" key="23">
    <source>
        <dbReference type="EMBL" id="MDP4096064.1"/>
    </source>
</evidence>
<keyword evidence="12 23" id="KW-0418">Kinase</keyword>
<dbReference type="PANTHER" id="PTHR24421:SF10">
    <property type="entry name" value="NITRATE_NITRITE SENSOR PROTEIN NARQ"/>
    <property type="match status" value="1"/>
</dbReference>
<evidence type="ECO:0000256" key="12">
    <source>
        <dbReference type="ARBA" id="ARBA00022777"/>
    </source>
</evidence>
<comment type="caution">
    <text evidence="23">The sequence shown here is derived from an EMBL/GenBank/DDBJ whole genome shotgun (WGS) entry which is preliminary data.</text>
</comment>
<comment type="cofactor">
    <cofactor evidence="2">
        <name>[4Fe-4S] cluster</name>
        <dbReference type="ChEBI" id="CHEBI:49883"/>
    </cofactor>
</comment>
<dbReference type="InterPro" id="IPR035965">
    <property type="entry name" value="PAS-like_dom_sf"/>
</dbReference>
<comment type="function">
    <text evidence="17">Member of the two-component regulatory system NreB/NreC involved in the control of dissimilatory nitrate/nitrite reduction in response to oxygen. NreB functions as a direct oxygen sensor histidine kinase which is autophosphorylated, in the absence of oxygen, probably at the conserved histidine residue, and transfers its phosphate group probably to a conserved aspartate residue of NreC. NreB/NreC activates the expression of the nitrate (narGHJI) and nitrite (nir) reductase operons, as well as the putative nitrate transporter gene narT.</text>
</comment>
<evidence type="ECO:0000259" key="21">
    <source>
        <dbReference type="PROSITE" id="PS50112"/>
    </source>
</evidence>
<evidence type="ECO:0000256" key="17">
    <source>
        <dbReference type="ARBA" id="ARBA00024827"/>
    </source>
</evidence>
<dbReference type="Pfam" id="PF13426">
    <property type="entry name" value="PAS_9"/>
    <property type="match status" value="1"/>
</dbReference>
<evidence type="ECO:0000256" key="19">
    <source>
        <dbReference type="SAM" id="Coils"/>
    </source>
</evidence>
<keyword evidence="9" id="KW-0808">Transferase</keyword>
<sequence>MSNHHKWIFHQTIGEQSVPLIEQLDDHIPDEGFREALRYSLLQLSDLKFALDESSIVAVTDRKGTIQYVNDKFCEISKYTRDELIGKDHRIINSGYHSSEFMQNLWRTISSGKVWRGEIRNRAKDGSYYWVNTTIVPITDDKGNPYQYLAVRNEVTELKEVQAELQSMMTQVMQIQEEERKRFSRELHDGIGQSLFSLAIQMDNELSKQANPAIQQLRQQVTAVMADVRGLAWELRPSVLDDLGVVPALRTYIDNYSNHYGIQVNFTCTLHKRLDIQKEIAIYRIVQEALTNTAKYADVSEANVIVEDRRSEVWITVEDKGDGFKPEHTGQGVGLFSMEERARGVGGQLRVQTASGMGTRIELNIPVE</sequence>
<evidence type="ECO:0000256" key="18">
    <source>
        <dbReference type="ARBA" id="ARBA00030800"/>
    </source>
</evidence>
<dbReference type="SUPFAM" id="SSF55874">
    <property type="entry name" value="ATPase domain of HSP90 chaperone/DNA topoisomerase II/histidine kinase"/>
    <property type="match status" value="1"/>
</dbReference>
<feature type="coiled-coil region" evidence="19">
    <location>
        <begin position="151"/>
        <end position="178"/>
    </location>
</feature>
<keyword evidence="19" id="KW-0175">Coiled coil</keyword>
<keyword evidence="7" id="KW-0963">Cytoplasm</keyword>
<reference evidence="23 24" key="1">
    <citation type="submission" date="2022-10" db="EMBL/GenBank/DDBJ databases">
        <title>Paenibacillus description and whole genome data of maize root bacterial community.</title>
        <authorList>
            <person name="Marton D."/>
            <person name="Farkas M."/>
            <person name="Cserhati M."/>
        </authorList>
    </citation>
    <scope>NUCLEOTIDE SEQUENCE [LARGE SCALE GENOMIC DNA]</scope>
    <source>
        <strain evidence="23 24">P96</strain>
    </source>
</reference>
<name>A0ABT9FMU5_9BACL</name>
<dbReference type="InterPro" id="IPR000700">
    <property type="entry name" value="PAS-assoc_C"/>
</dbReference>
<dbReference type="Pfam" id="PF07730">
    <property type="entry name" value="HisKA_3"/>
    <property type="match status" value="1"/>
</dbReference>
<dbReference type="InterPro" id="IPR000014">
    <property type="entry name" value="PAS"/>
</dbReference>
<evidence type="ECO:0000256" key="7">
    <source>
        <dbReference type="ARBA" id="ARBA00022490"/>
    </source>
</evidence>
<keyword evidence="6" id="KW-0004">4Fe-4S</keyword>
<dbReference type="InterPro" id="IPR004358">
    <property type="entry name" value="Sig_transdc_His_kin-like_C"/>
</dbReference>
<dbReference type="PROSITE" id="PS50109">
    <property type="entry name" value="HIS_KIN"/>
    <property type="match status" value="1"/>
</dbReference>
<dbReference type="PANTHER" id="PTHR24421">
    <property type="entry name" value="NITRATE/NITRITE SENSOR PROTEIN NARX-RELATED"/>
    <property type="match status" value="1"/>
</dbReference>
<evidence type="ECO:0000256" key="5">
    <source>
        <dbReference type="ARBA" id="ARBA00017322"/>
    </source>
</evidence>
<keyword evidence="24" id="KW-1185">Reference proteome</keyword>
<protein>
    <recommendedName>
        <fullName evidence="5">Oxygen sensor histidine kinase NreB</fullName>
        <ecNumber evidence="4">2.7.13.3</ecNumber>
    </recommendedName>
    <alternativeName>
        <fullName evidence="18">Nitrogen regulation protein B</fullName>
    </alternativeName>
</protein>
<accession>A0ABT9FMU5</accession>
<dbReference type="SMART" id="SM00086">
    <property type="entry name" value="PAC"/>
    <property type="match status" value="1"/>
</dbReference>
<dbReference type="SUPFAM" id="SSF55785">
    <property type="entry name" value="PYP-like sensor domain (PAS domain)"/>
    <property type="match status" value="1"/>
</dbReference>
<keyword evidence="23" id="KW-0560">Oxidoreductase</keyword>
<keyword evidence="13" id="KW-0067">ATP-binding</keyword>
<evidence type="ECO:0000256" key="15">
    <source>
        <dbReference type="ARBA" id="ARBA00023012"/>
    </source>
</evidence>
<evidence type="ECO:0000259" key="22">
    <source>
        <dbReference type="PROSITE" id="PS50113"/>
    </source>
</evidence>
<dbReference type="NCBIfam" id="TIGR00229">
    <property type="entry name" value="sensory_box"/>
    <property type="match status" value="1"/>
</dbReference>
<dbReference type="InterPro" id="IPR036890">
    <property type="entry name" value="HATPase_C_sf"/>
</dbReference>
<feature type="domain" description="PAS" evidence="21">
    <location>
        <begin position="43"/>
        <end position="87"/>
    </location>
</feature>
<evidence type="ECO:0000256" key="3">
    <source>
        <dbReference type="ARBA" id="ARBA00004496"/>
    </source>
</evidence>
<dbReference type="PRINTS" id="PR00344">
    <property type="entry name" value="BCTRLSENSOR"/>
</dbReference>
<dbReference type="SMART" id="SM00091">
    <property type="entry name" value="PAS"/>
    <property type="match status" value="1"/>
</dbReference>
<keyword evidence="14" id="KW-0408">Iron</keyword>
<evidence type="ECO:0000256" key="10">
    <source>
        <dbReference type="ARBA" id="ARBA00022723"/>
    </source>
</evidence>
<dbReference type="InterPro" id="IPR001610">
    <property type="entry name" value="PAC"/>
</dbReference>
<dbReference type="Gene3D" id="3.30.565.10">
    <property type="entry name" value="Histidine kinase-like ATPase, C-terminal domain"/>
    <property type="match status" value="1"/>
</dbReference>
<organism evidence="23 24">
    <name type="scientific">Paenibacillus zeirhizosphaerae</name>
    <dbReference type="NCBI Taxonomy" id="2987519"/>
    <lineage>
        <taxon>Bacteria</taxon>
        <taxon>Bacillati</taxon>
        <taxon>Bacillota</taxon>
        <taxon>Bacilli</taxon>
        <taxon>Bacillales</taxon>
        <taxon>Paenibacillaceae</taxon>
        <taxon>Paenibacillus</taxon>
    </lineage>
</organism>
<evidence type="ECO:0000313" key="24">
    <source>
        <dbReference type="Proteomes" id="UP001241848"/>
    </source>
</evidence>
<dbReference type="Pfam" id="PF02518">
    <property type="entry name" value="HATPase_c"/>
    <property type="match status" value="1"/>
</dbReference>
<dbReference type="EMBL" id="JAPCKK010000010">
    <property type="protein sequence ID" value="MDP4096064.1"/>
    <property type="molecule type" value="Genomic_DNA"/>
</dbReference>
<evidence type="ECO:0000256" key="9">
    <source>
        <dbReference type="ARBA" id="ARBA00022679"/>
    </source>
</evidence>
<proteinExistence type="predicted"/>
<dbReference type="GO" id="GO:0051213">
    <property type="term" value="F:dioxygenase activity"/>
    <property type="evidence" value="ECO:0007669"/>
    <property type="project" value="UniProtKB-KW"/>
</dbReference>
<dbReference type="Gene3D" id="3.30.450.20">
    <property type="entry name" value="PAS domain"/>
    <property type="match status" value="1"/>
</dbReference>
<dbReference type="GO" id="GO:0016301">
    <property type="term" value="F:kinase activity"/>
    <property type="evidence" value="ECO:0007669"/>
    <property type="project" value="UniProtKB-KW"/>
</dbReference>
<keyword evidence="10" id="KW-0479">Metal-binding</keyword>
<dbReference type="PROSITE" id="PS50112">
    <property type="entry name" value="PAS"/>
    <property type="match status" value="1"/>
</dbReference>
<dbReference type="InterPro" id="IPR003594">
    <property type="entry name" value="HATPase_dom"/>
</dbReference>